<dbReference type="RefSeq" id="WP_350331807.1">
    <property type="nucleotide sequence ID" value="NZ_CP054719.1"/>
</dbReference>
<dbReference type="AlphaFoldDB" id="A0A7L9RUK9"/>
<evidence type="ECO:0000313" key="1">
    <source>
        <dbReference type="EMBL" id="QOL20256.1"/>
    </source>
</evidence>
<dbReference type="KEGG" id="pbal:CPBP_01040"/>
<proteinExistence type="predicted"/>
<dbReference type="EMBL" id="CP054719">
    <property type="protein sequence ID" value="QOL20256.1"/>
    <property type="molecule type" value="Genomic_DNA"/>
</dbReference>
<reference evidence="1 2" key="1">
    <citation type="submission" date="2020-06" db="EMBL/GenBank/DDBJ databases">
        <title>The endosymbiont of the kinetoplastid Bodo saltans is a Paracaedibacter-like alpha-proteobacterium possessing a putative toxin-antitoxin system.</title>
        <authorList>
            <person name="Midha S."/>
            <person name="Rigden D.J."/>
            <person name="Siozios S."/>
            <person name="Hurst G.D.D."/>
            <person name="Jackson A.P."/>
        </authorList>
    </citation>
    <scope>NUCLEOTIDE SEQUENCE [LARGE SCALE GENOMIC DNA]</scope>
    <source>
        <strain evidence="1">Lake Konstanz</strain>
    </source>
</reference>
<accession>A0A7L9RUK9</accession>
<dbReference type="PROSITE" id="PS51257">
    <property type="entry name" value="PROKAR_LIPOPROTEIN"/>
    <property type="match status" value="1"/>
</dbReference>
<sequence length="1007" mass="105244">MKQKFINSISLLAVCAVLSGCGEANKQKSVADLTMEVGKDSQRLSVLSREALAAAKRGGVPLSFEAQKLFEDDIAEGSAPSPATAKEALGELEETISDLEILENQNSELPIVVKAKQTKRAKMKGLRDLMFARARAAAAARAAGKPVNPDDELSLTVPNDSFLGGAPNPSPMATVAAAAVQSLFPSTARAFGSVNALTVLDQVPAPGEFRVIMPGASRTPDSSSTIEFGVNRAAFSAGVGNTVELWFSAAQPISTSEAVRQTIELGVGVSHITGAVLGANADPALVASLTNIGALDMAQRSTAFKALSLPQQRLALQAAVAIAQATLVGKDQLRLEDRFNAVVLAIAALPAVGAPEDRIAAVQRALQSQGVTNPLLLTDTMRALTVMAQTADMTSKEQARVLGTVLMISNNSGGSASDDDYAALVAAARSNPGLLLGPTVSMPARFALDPSVLTLLKQRMASLDTLPWSAASTSAAFIEAAGQQAQQLIAAGAPTDSISSSLVTSLTAARREKNSLVPATNGSVGIFGDSSDSGLSLAQTIQLLPTTTALDILVVAQETAVQALSATREAVVPFLAITDGSSAVNIPIDPAVEFAKFMEKYKSLSGSDQHTLLLSQLKFNIESIFYDRGNFRRFVGVPASKGKSIVSGLDSLCALPDKYAELLYSADARDEIVIPRLVDFILNNKKLASKLEYYTNGASGDGSRRSFETIKEGNPDLYNKLLGNLGAQVDKYLSDLRTAVFDLMYPKDPKIVELSATTSRDISGNVSLRKARTVTTGVVDGSAFKVNGVGAQSFELGMPLFVQLKGDVSSAKATDAATGSVAYRLGNTVIGAIQGYANNGAGFGIDSRQLETSVVASHSFGSFFVEGQIGSVSATEVHNSNWSGLRSQVTLGLDTEFVSPFVQLTHRQLDRSGLSLNETTAYVGLDAEVAKLAADTYSIDTRLLAKAGYGSKDWSANSKDLGSTTGFSGSVEWSASLNLNSGVSFSSNLALDTVAGSSAALNVSLDR</sequence>
<evidence type="ECO:0000313" key="2">
    <source>
        <dbReference type="Proteomes" id="UP000594001"/>
    </source>
</evidence>
<gene>
    <name evidence="1" type="ORF">CPBP_01040</name>
</gene>
<organism evidence="1 2">
    <name type="scientific">Candidatus Bodocaedibacter vickermanii</name>
    <dbReference type="NCBI Taxonomy" id="2741701"/>
    <lineage>
        <taxon>Bacteria</taxon>
        <taxon>Pseudomonadati</taxon>
        <taxon>Pseudomonadota</taxon>
        <taxon>Alphaproteobacteria</taxon>
        <taxon>Holosporales</taxon>
        <taxon>Candidatus Paracaedibacteraceae</taxon>
        <taxon>Candidatus Bodocaedibacter</taxon>
    </lineage>
</organism>
<dbReference type="Proteomes" id="UP000594001">
    <property type="component" value="Chromosome"/>
</dbReference>
<name>A0A7L9RUK9_9PROT</name>
<protein>
    <recommendedName>
        <fullName evidence="3">Autotransporter domain-containing protein</fullName>
    </recommendedName>
</protein>
<evidence type="ECO:0008006" key="3">
    <source>
        <dbReference type="Google" id="ProtNLM"/>
    </source>
</evidence>
<keyword evidence="2" id="KW-1185">Reference proteome</keyword>